<dbReference type="EMBL" id="ML769514">
    <property type="protein sequence ID" value="KAE9396370.1"/>
    <property type="molecule type" value="Genomic_DNA"/>
</dbReference>
<evidence type="ECO:0000313" key="3">
    <source>
        <dbReference type="Proteomes" id="UP000799118"/>
    </source>
</evidence>
<feature type="compositionally biased region" description="Acidic residues" evidence="1">
    <location>
        <begin position="23"/>
        <end position="50"/>
    </location>
</feature>
<sequence length="73" mass="8405">MLNLSAKALLKPFGVEKKKKDDSDECYNNDDDNELPALLDVDDDDNNDDLDIEDEFEERESRKAEVLENTKDV</sequence>
<proteinExistence type="predicted"/>
<gene>
    <name evidence="2" type="ORF">BT96DRAFT_996745</name>
</gene>
<accession>A0A6A4HEX2</accession>
<name>A0A6A4HEX2_9AGAR</name>
<dbReference type="AlphaFoldDB" id="A0A6A4HEX2"/>
<evidence type="ECO:0000313" key="2">
    <source>
        <dbReference type="EMBL" id="KAE9396370.1"/>
    </source>
</evidence>
<protein>
    <submittedName>
        <fullName evidence="2">Uncharacterized protein</fullName>
    </submittedName>
</protein>
<feature type="region of interest" description="Disordered" evidence="1">
    <location>
        <begin position="16"/>
        <end position="50"/>
    </location>
</feature>
<keyword evidence="3" id="KW-1185">Reference proteome</keyword>
<evidence type="ECO:0000256" key="1">
    <source>
        <dbReference type="SAM" id="MobiDB-lite"/>
    </source>
</evidence>
<organism evidence="2 3">
    <name type="scientific">Gymnopus androsaceus JB14</name>
    <dbReference type="NCBI Taxonomy" id="1447944"/>
    <lineage>
        <taxon>Eukaryota</taxon>
        <taxon>Fungi</taxon>
        <taxon>Dikarya</taxon>
        <taxon>Basidiomycota</taxon>
        <taxon>Agaricomycotina</taxon>
        <taxon>Agaricomycetes</taxon>
        <taxon>Agaricomycetidae</taxon>
        <taxon>Agaricales</taxon>
        <taxon>Marasmiineae</taxon>
        <taxon>Omphalotaceae</taxon>
        <taxon>Gymnopus</taxon>
    </lineage>
</organism>
<dbReference type="Proteomes" id="UP000799118">
    <property type="component" value="Unassembled WGS sequence"/>
</dbReference>
<reference evidence="2" key="1">
    <citation type="journal article" date="2019" name="Environ. Microbiol.">
        <title>Fungal ecological strategies reflected in gene transcription - a case study of two litter decomposers.</title>
        <authorList>
            <person name="Barbi F."/>
            <person name="Kohler A."/>
            <person name="Barry K."/>
            <person name="Baskaran P."/>
            <person name="Daum C."/>
            <person name="Fauchery L."/>
            <person name="Ihrmark K."/>
            <person name="Kuo A."/>
            <person name="LaButti K."/>
            <person name="Lipzen A."/>
            <person name="Morin E."/>
            <person name="Grigoriev I.V."/>
            <person name="Henrissat B."/>
            <person name="Lindahl B."/>
            <person name="Martin F."/>
        </authorList>
    </citation>
    <scope>NUCLEOTIDE SEQUENCE</scope>
    <source>
        <strain evidence="2">JB14</strain>
    </source>
</reference>